<feature type="compositionally biased region" description="Low complexity" evidence="1">
    <location>
        <begin position="299"/>
        <end position="315"/>
    </location>
</feature>
<sequence>MRRCIYHVNPALQRWEEENYARLMERKRREGAARGGALRALLPSGGGSGARARWVPGSGWQGAALADPAGEAGAVPEQRERTQQSGAGAAAAAAQPQPADAKPEPAAPSPPPRAGAGRPAAAPAAAAAAVQSRQSLVGRPAWDEAWWRDVREQPVATNAAAPLSRRGSNPPAGGGSSSRSGGARAAGATAVAATAPPGPARRPKQAGAPRPVGSKPVAGRRQAAAVAWWAAGEGPVPAGCAAGAAPAAAPAVGPSARERALEMARAWRQQLPAARRARPIAAVGAAEPCASGPPPSQVATADASASAAALAGASPAPSPAAPSPAVAAAKPQPPPAAERTLPELSDSMGAAAIDLQPSELLFDWGSGAGSSRGSGRSRGGGGGGGGEPAESPEECAG</sequence>
<gene>
    <name evidence="2" type="ORF">Rsub_05544</name>
</gene>
<feature type="compositionally biased region" description="Low complexity" evidence="1">
    <location>
        <begin position="114"/>
        <end position="129"/>
    </location>
</feature>
<feature type="compositionally biased region" description="Low complexity" evidence="1">
    <location>
        <begin position="62"/>
        <end position="74"/>
    </location>
</feature>
<dbReference type="Proteomes" id="UP000247498">
    <property type="component" value="Unassembled WGS sequence"/>
</dbReference>
<organism evidence="2 3">
    <name type="scientific">Raphidocelis subcapitata</name>
    <dbReference type="NCBI Taxonomy" id="307507"/>
    <lineage>
        <taxon>Eukaryota</taxon>
        <taxon>Viridiplantae</taxon>
        <taxon>Chlorophyta</taxon>
        <taxon>core chlorophytes</taxon>
        <taxon>Chlorophyceae</taxon>
        <taxon>CS clade</taxon>
        <taxon>Sphaeropleales</taxon>
        <taxon>Selenastraceae</taxon>
        <taxon>Raphidocelis</taxon>
    </lineage>
</organism>
<feature type="compositionally biased region" description="Low complexity" evidence="1">
    <location>
        <begin position="164"/>
        <end position="195"/>
    </location>
</feature>
<keyword evidence="3" id="KW-1185">Reference proteome</keyword>
<evidence type="ECO:0000313" key="2">
    <source>
        <dbReference type="EMBL" id="GBF92342.1"/>
    </source>
</evidence>
<evidence type="ECO:0000256" key="1">
    <source>
        <dbReference type="SAM" id="MobiDB-lite"/>
    </source>
</evidence>
<evidence type="ECO:0000313" key="3">
    <source>
        <dbReference type="Proteomes" id="UP000247498"/>
    </source>
</evidence>
<name>A0A2V0P096_9CHLO</name>
<proteinExistence type="predicted"/>
<dbReference type="AlphaFoldDB" id="A0A2V0P096"/>
<feature type="region of interest" description="Disordered" evidence="1">
    <location>
        <begin position="28"/>
        <end position="139"/>
    </location>
</feature>
<accession>A0A2V0P096</accession>
<comment type="caution">
    <text evidence="2">The sequence shown here is derived from an EMBL/GenBank/DDBJ whole genome shotgun (WGS) entry which is preliminary data.</text>
</comment>
<feature type="compositionally biased region" description="Low complexity" evidence="1">
    <location>
        <begin position="86"/>
        <end position="100"/>
    </location>
</feature>
<reference evidence="2 3" key="1">
    <citation type="journal article" date="2018" name="Sci. Rep.">
        <title>Raphidocelis subcapitata (=Pseudokirchneriella subcapitata) provides an insight into genome evolution and environmental adaptations in the Sphaeropleales.</title>
        <authorList>
            <person name="Suzuki S."/>
            <person name="Yamaguchi H."/>
            <person name="Nakajima N."/>
            <person name="Kawachi M."/>
        </authorList>
    </citation>
    <scope>NUCLEOTIDE SEQUENCE [LARGE SCALE GENOMIC DNA]</scope>
    <source>
        <strain evidence="2 3">NIES-35</strain>
    </source>
</reference>
<dbReference type="EMBL" id="BDRX01000031">
    <property type="protein sequence ID" value="GBF92342.1"/>
    <property type="molecule type" value="Genomic_DNA"/>
</dbReference>
<feature type="region of interest" description="Disordered" evidence="1">
    <location>
        <begin position="286"/>
        <end position="397"/>
    </location>
</feature>
<feature type="compositionally biased region" description="Gly residues" evidence="1">
    <location>
        <begin position="366"/>
        <end position="387"/>
    </location>
</feature>
<feature type="region of interest" description="Disordered" evidence="1">
    <location>
        <begin position="153"/>
        <end position="219"/>
    </location>
</feature>
<protein>
    <submittedName>
        <fullName evidence="2">Uncharacterized protein</fullName>
    </submittedName>
</protein>
<dbReference type="InParanoid" id="A0A2V0P096"/>